<keyword evidence="4" id="KW-0812">Transmembrane</keyword>
<evidence type="ECO:0000256" key="4">
    <source>
        <dbReference type="RuleBase" id="RU362042"/>
    </source>
</evidence>
<organism evidence="6 7">
    <name type="scientific">Candidatus Caccosoma faecigallinarum</name>
    <dbReference type="NCBI Taxonomy" id="2840720"/>
    <lineage>
        <taxon>Bacteria</taxon>
        <taxon>Bacillati</taxon>
        <taxon>Bacillota</taxon>
        <taxon>Bacillota incertae sedis</taxon>
        <taxon>Candidatus Caccosoma</taxon>
    </lineage>
</organism>
<comment type="caution">
    <text evidence="6">The sequence shown here is derived from an EMBL/GenBank/DDBJ whole genome shotgun (WGS) entry which is preliminary data.</text>
</comment>
<dbReference type="InterPro" id="IPR000223">
    <property type="entry name" value="Pept_S26A_signal_pept_1"/>
</dbReference>
<reference evidence="6" key="1">
    <citation type="submission" date="2020-10" db="EMBL/GenBank/DDBJ databases">
        <authorList>
            <person name="Gilroy R."/>
        </authorList>
    </citation>
    <scope>NUCLEOTIDE SEQUENCE</scope>
    <source>
        <strain evidence="6">14508</strain>
    </source>
</reference>
<proteinExistence type="inferred from homology"/>
<protein>
    <recommendedName>
        <fullName evidence="4">Signal peptidase I</fullName>
        <ecNumber evidence="4">3.4.21.89</ecNumber>
    </recommendedName>
</protein>
<dbReference type="PRINTS" id="PR00727">
    <property type="entry name" value="LEADERPTASE"/>
</dbReference>
<dbReference type="EMBL" id="DVKI01000103">
    <property type="protein sequence ID" value="HIT17372.1"/>
    <property type="molecule type" value="Genomic_DNA"/>
</dbReference>
<sequence length="198" mass="22867">MEQTVPVKNKKNIFKVICSVLGSLILVFLLLLLIARIYLNANYVSRYVSGTSMEPTLSGSAGEYHYLYLKKVDEETKINRFDIVALHKDEYNDWIKRVVGLPHETLSYQEGILYINGQRIDEPFIHPSYFFNFNVEEIVLGENEYYVIGDNRHDTTKSIIQRSQIYGINGFIFKTCTQPNKNGMGIFESGCKITYKKL</sequence>
<dbReference type="PANTHER" id="PTHR43390:SF1">
    <property type="entry name" value="CHLOROPLAST PROCESSING PEPTIDASE"/>
    <property type="match status" value="1"/>
</dbReference>
<accession>A0A9D1G887</accession>
<comment type="catalytic activity">
    <reaction evidence="4">
        <text>Cleavage of hydrophobic, N-terminal signal or leader sequences from secreted and periplasmic proteins.</text>
        <dbReference type="EC" id="3.4.21.89"/>
    </reaction>
</comment>
<evidence type="ECO:0000313" key="6">
    <source>
        <dbReference type="EMBL" id="HIT17372.1"/>
    </source>
</evidence>
<dbReference type="Proteomes" id="UP000886893">
    <property type="component" value="Unassembled WGS sequence"/>
</dbReference>
<evidence type="ECO:0000259" key="5">
    <source>
        <dbReference type="Pfam" id="PF10502"/>
    </source>
</evidence>
<dbReference type="NCBIfam" id="TIGR02227">
    <property type="entry name" value="sigpep_I_bact"/>
    <property type="match status" value="1"/>
</dbReference>
<dbReference type="Pfam" id="PF10502">
    <property type="entry name" value="Peptidase_S26"/>
    <property type="match status" value="1"/>
</dbReference>
<gene>
    <name evidence="6" type="primary">lepB</name>
    <name evidence="6" type="ORF">IAD04_03195</name>
</gene>
<dbReference type="PANTHER" id="PTHR43390">
    <property type="entry name" value="SIGNAL PEPTIDASE I"/>
    <property type="match status" value="1"/>
</dbReference>
<dbReference type="GO" id="GO:0009003">
    <property type="term" value="F:signal peptidase activity"/>
    <property type="evidence" value="ECO:0007669"/>
    <property type="project" value="UniProtKB-EC"/>
</dbReference>
<dbReference type="Gene3D" id="2.10.109.10">
    <property type="entry name" value="Umud Fragment, subunit A"/>
    <property type="match status" value="1"/>
</dbReference>
<feature type="active site" evidence="3">
    <location>
        <position position="52"/>
    </location>
</feature>
<reference evidence="6" key="2">
    <citation type="journal article" date="2021" name="PeerJ">
        <title>Extensive microbial diversity within the chicken gut microbiome revealed by metagenomics and culture.</title>
        <authorList>
            <person name="Gilroy R."/>
            <person name="Ravi A."/>
            <person name="Getino M."/>
            <person name="Pursley I."/>
            <person name="Horton D.L."/>
            <person name="Alikhan N.F."/>
            <person name="Baker D."/>
            <person name="Gharbi K."/>
            <person name="Hall N."/>
            <person name="Watson M."/>
            <person name="Adriaenssens E.M."/>
            <person name="Foster-Nyarko E."/>
            <person name="Jarju S."/>
            <person name="Secka A."/>
            <person name="Antonio M."/>
            <person name="Oren A."/>
            <person name="Chaudhuri R.R."/>
            <person name="La Ragione R."/>
            <person name="Hildebrand F."/>
            <person name="Pallen M.J."/>
        </authorList>
    </citation>
    <scope>NUCLEOTIDE SEQUENCE</scope>
    <source>
        <strain evidence="6">14508</strain>
    </source>
</reference>
<feature type="domain" description="Peptidase S26" evidence="5">
    <location>
        <begin position="24"/>
        <end position="155"/>
    </location>
</feature>
<keyword evidence="4 6" id="KW-0378">Hydrolase</keyword>
<dbReference type="InterPro" id="IPR036286">
    <property type="entry name" value="LexA/Signal_pep-like_sf"/>
</dbReference>
<comment type="similarity">
    <text evidence="2 4">Belongs to the peptidase S26 family.</text>
</comment>
<evidence type="ECO:0000313" key="7">
    <source>
        <dbReference type="Proteomes" id="UP000886893"/>
    </source>
</evidence>
<name>A0A9D1G887_9FIRM</name>
<evidence type="ECO:0000256" key="3">
    <source>
        <dbReference type="PIRSR" id="PIRSR600223-1"/>
    </source>
</evidence>
<dbReference type="EC" id="3.4.21.89" evidence="4"/>
<keyword evidence="4" id="KW-1133">Transmembrane helix</keyword>
<dbReference type="InterPro" id="IPR019533">
    <property type="entry name" value="Peptidase_S26"/>
</dbReference>
<evidence type="ECO:0000256" key="1">
    <source>
        <dbReference type="ARBA" id="ARBA00004401"/>
    </source>
</evidence>
<dbReference type="SUPFAM" id="SSF51306">
    <property type="entry name" value="LexA/Signal peptidase"/>
    <property type="match status" value="1"/>
</dbReference>
<dbReference type="GO" id="GO:0006465">
    <property type="term" value="P:signal peptide processing"/>
    <property type="evidence" value="ECO:0007669"/>
    <property type="project" value="InterPro"/>
</dbReference>
<dbReference type="GO" id="GO:0005886">
    <property type="term" value="C:plasma membrane"/>
    <property type="evidence" value="ECO:0007669"/>
    <property type="project" value="UniProtKB-SubCell"/>
</dbReference>
<feature type="transmembrane region" description="Helical" evidence="4">
    <location>
        <begin position="12"/>
        <end position="39"/>
    </location>
</feature>
<keyword evidence="4" id="KW-0472">Membrane</keyword>
<dbReference type="AlphaFoldDB" id="A0A9D1G887"/>
<evidence type="ECO:0000256" key="2">
    <source>
        <dbReference type="ARBA" id="ARBA00009370"/>
    </source>
</evidence>
<dbReference type="CDD" id="cd06462">
    <property type="entry name" value="Peptidase_S24_S26"/>
    <property type="match status" value="1"/>
</dbReference>
<comment type="subcellular location">
    <subcellularLocation>
        <location evidence="1">Cell membrane</location>
        <topology evidence="1">Single-pass type II membrane protein</topology>
    </subcellularLocation>
    <subcellularLocation>
        <location evidence="4">Membrane</location>
        <topology evidence="4">Single-pass type II membrane protein</topology>
    </subcellularLocation>
</comment>
<feature type="active site" evidence="3">
    <location>
        <position position="96"/>
    </location>
</feature>
<keyword evidence="4" id="KW-0645">Protease</keyword>
<dbReference type="GO" id="GO:0004252">
    <property type="term" value="F:serine-type endopeptidase activity"/>
    <property type="evidence" value="ECO:0007669"/>
    <property type="project" value="InterPro"/>
</dbReference>